<dbReference type="AlphaFoldDB" id="A0A854CLE2"/>
<dbReference type="PANTHER" id="PTHR43236">
    <property type="entry name" value="ANTITOXIN HIGA1"/>
    <property type="match status" value="1"/>
</dbReference>
<dbReference type="EMBL" id="JXEA01000122">
    <property type="protein sequence ID" value="OLG91504.1"/>
    <property type="molecule type" value="Genomic_DNA"/>
</dbReference>
<comment type="caution">
    <text evidence="2">The sequence shown here is derived from an EMBL/GenBank/DDBJ whole genome shotgun (WGS) entry which is preliminary data.</text>
</comment>
<organism evidence="2">
    <name type="scientific">Xanthomonas oryzae pv. oryzae</name>
    <dbReference type="NCBI Taxonomy" id="64187"/>
    <lineage>
        <taxon>Bacteria</taxon>
        <taxon>Pseudomonadati</taxon>
        <taxon>Pseudomonadota</taxon>
        <taxon>Gammaproteobacteria</taxon>
        <taxon>Lysobacterales</taxon>
        <taxon>Lysobacteraceae</taxon>
        <taxon>Xanthomonas</taxon>
    </lineage>
</organism>
<feature type="domain" description="IrrE N-terminal-like" evidence="1">
    <location>
        <begin position="105"/>
        <end position="203"/>
    </location>
</feature>
<gene>
    <name evidence="2" type="ORF">BXO512_10255</name>
</gene>
<evidence type="ECO:0000259" key="1">
    <source>
        <dbReference type="Pfam" id="PF06114"/>
    </source>
</evidence>
<reference evidence="2" key="1">
    <citation type="submission" date="2015-01" db="EMBL/GenBank/DDBJ databases">
        <title>Population genomics of rice bacterial leaf blight strains from India.</title>
        <authorList>
            <person name="Midha S."/>
            <person name="Anil M.G."/>
            <person name="Mishra D."/>
            <person name="Brahma K."/>
            <person name="Laha G.S."/>
            <person name="Sundaram R.M."/>
            <person name="Sonti R.V."/>
            <person name="Patil P.B."/>
        </authorList>
    </citation>
    <scope>NUCLEOTIDE SEQUENCE</scope>
    <source>
        <strain evidence="2">BXO512</strain>
    </source>
</reference>
<evidence type="ECO:0000313" key="2">
    <source>
        <dbReference type="EMBL" id="OLG91504.1"/>
    </source>
</evidence>
<dbReference type="RefSeq" id="WP_075241187.1">
    <property type="nucleotide sequence ID" value="NZ_CP019515.1"/>
</dbReference>
<proteinExistence type="predicted"/>
<sequence length="279" mass="31833">MSKRLDPRILSSRMRLQNPYAHMEEIEECWRQGGDDQSRYRFARSYGKAFSKKRSHSFESIEAQAKELQRAIWKKRTDLGLSQNVHPINVLDPQLAAELLGFDLTFHSSLGEMASGRRRVSVAGLIDQSARSIKIATDADPRVMRFTAAHEIGHAILHPDQTGLHRDQPLNEVRQVRIRTELEADKFATYFLLPEKLLTEEFKSRFLGVFALDEQTAFALLSKPIFEVIEALPTLRDVSRRLASSTYYNGSHFVSLSESFGVSIEAMAIRLEELKLVIE</sequence>
<name>A0A854CLE2_XANOO</name>
<accession>A0A854CLE2</accession>
<dbReference type="Pfam" id="PF06114">
    <property type="entry name" value="Peptidase_M78"/>
    <property type="match status" value="1"/>
</dbReference>
<dbReference type="InterPro" id="IPR052345">
    <property type="entry name" value="Rad_response_metalloprotease"/>
</dbReference>
<dbReference type="Gene3D" id="1.10.10.2910">
    <property type="match status" value="1"/>
</dbReference>
<dbReference type="PANTHER" id="PTHR43236:SF2">
    <property type="entry name" value="BLL0069 PROTEIN"/>
    <property type="match status" value="1"/>
</dbReference>
<dbReference type="InterPro" id="IPR010359">
    <property type="entry name" value="IrrE_HExxH"/>
</dbReference>
<protein>
    <submittedName>
        <fullName evidence="2">Peptidase</fullName>
    </submittedName>
</protein>